<accession>A0ABN2IHJ0</accession>
<dbReference type="RefSeq" id="WP_344313879.1">
    <property type="nucleotide sequence ID" value="NZ_BAAANY010000030.1"/>
</dbReference>
<keyword evidence="1" id="KW-0472">Membrane</keyword>
<dbReference type="InterPro" id="IPR038468">
    <property type="entry name" value="MmpS_C"/>
</dbReference>
<name>A0ABN2IHJ0_9ACTN</name>
<evidence type="ECO:0008006" key="4">
    <source>
        <dbReference type="Google" id="ProtNLM"/>
    </source>
</evidence>
<proteinExistence type="predicted"/>
<evidence type="ECO:0000313" key="2">
    <source>
        <dbReference type="EMBL" id="GAA1705151.1"/>
    </source>
</evidence>
<dbReference type="EMBL" id="BAAANY010000030">
    <property type="protein sequence ID" value="GAA1705151.1"/>
    <property type="molecule type" value="Genomic_DNA"/>
</dbReference>
<protein>
    <recommendedName>
        <fullName evidence="4">MmpS family membrane protein</fullName>
    </recommendedName>
</protein>
<dbReference type="Proteomes" id="UP001500618">
    <property type="component" value="Unassembled WGS sequence"/>
</dbReference>
<dbReference type="Gene3D" id="2.60.40.2880">
    <property type="entry name" value="MmpS1-5, C-terminal soluble domain"/>
    <property type="match status" value="1"/>
</dbReference>
<sequence length="163" mass="16724">MAYPPVSRSAPFGPPPNRGLGTGAMIGVLASGLVVVLCLCSVGIGGVLYLNLRNNPGTSASSAPGGDSVHTVTYSATSADGTIFEVDYYDDSGAVVTDDLRGSPWTDSETLDSDDISYITLDVHNNDVYDGTLTCSITVDGRQVDSDSTSGSFESAICSAALD</sequence>
<keyword evidence="3" id="KW-1185">Reference proteome</keyword>
<keyword evidence="1" id="KW-0812">Transmembrane</keyword>
<evidence type="ECO:0000256" key="1">
    <source>
        <dbReference type="SAM" id="Phobius"/>
    </source>
</evidence>
<gene>
    <name evidence="2" type="ORF">GCM10009765_62950</name>
</gene>
<comment type="caution">
    <text evidence="2">The sequence shown here is derived from an EMBL/GenBank/DDBJ whole genome shotgun (WGS) entry which is preliminary data.</text>
</comment>
<reference evidence="2 3" key="1">
    <citation type="journal article" date="2019" name="Int. J. Syst. Evol. Microbiol.">
        <title>The Global Catalogue of Microorganisms (GCM) 10K type strain sequencing project: providing services to taxonomists for standard genome sequencing and annotation.</title>
        <authorList>
            <consortium name="The Broad Institute Genomics Platform"/>
            <consortium name="The Broad Institute Genome Sequencing Center for Infectious Disease"/>
            <person name="Wu L."/>
            <person name="Ma J."/>
        </authorList>
    </citation>
    <scope>NUCLEOTIDE SEQUENCE [LARGE SCALE GENOMIC DNA]</scope>
    <source>
        <strain evidence="2 3">JCM 14718</strain>
    </source>
</reference>
<evidence type="ECO:0000313" key="3">
    <source>
        <dbReference type="Proteomes" id="UP001500618"/>
    </source>
</evidence>
<organism evidence="2 3">
    <name type="scientific">Fodinicola feengrottensis</name>
    <dbReference type="NCBI Taxonomy" id="435914"/>
    <lineage>
        <taxon>Bacteria</taxon>
        <taxon>Bacillati</taxon>
        <taxon>Actinomycetota</taxon>
        <taxon>Actinomycetes</taxon>
        <taxon>Mycobacteriales</taxon>
        <taxon>Fodinicola</taxon>
    </lineage>
</organism>
<feature type="transmembrane region" description="Helical" evidence="1">
    <location>
        <begin position="20"/>
        <end position="50"/>
    </location>
</feature>
<keyword evidence="1" id="KW-1133">Transmembrane helix</keyword>